<sequence>MGNQNQSGAIYSPYYERCELKQAGARVTVIIRNHSFPPLLVSASLIPVSTQEAIDVSLMTKAGRNQLACVCREAGLEE</sequence>
<keyword evidence="2" id="KW-1185">Reference proteome</keyword>
<gene>
    <name evidence="1" type="ORF">LTRI10_LOCUS30401</name>
</gene>
<accession>A0AAV2EUA3</accession>
<protein>
    <submittedName>
        <fullName evidence="1">Uncharacterized protein</fullName>
    </submittedName>
</protein>
<organism evidence="1 2">
    <name type="scientific">Linum trigynum</name>
    <dbReference type="NCBI Taxonomy" id="586398"/>
    <lineage>
        <taxon>Eukaryota</taxon>
        <taxon>Viridiplantae</taxon>
        <taxon>Streptophyta</taxon>
        <taxon>Embryophyta</taxon>
        <taxon>Tracheophyta</taxon>
        <taxon>Spermatophyta</taxon>
        <taxon>Magnoliopsida</taxon>
        <taxon>eudicotyledons</taxon>
        <taxon>Gunneridae</taxon>
        <taxon>Pentapetalae</taxon>
        <taxon>rosids</taxon>
        <taxon>fabids</taxon>
        <taxon>Malpighiales</taxon>
        <taxon>Linaceae</taxon>
        <taxon>Linum</taxon>
    </lineage>
</organism>
<proteinExistence type="predicted"/>
<dbReference type="Proteomes" id="UP001497516">
    <property type="component" value="Chromosome 5"/>
</dbReference>
<evidence type="ECO:0000313" key="2">
    <source>
        <dbReference type="Proteomes" id="UP001497516"/>
    </source>
</evidence>
<dbReference type="EMBL" id="OZ034818">
    <property type="protein sequence ID" value="CAL1389550.1"/>
    <property type="molecule type" value="Genomic_DNA"/>
</dbReference>
<reference evidence="1 2" key="1">
    <citation type="submission" date="2024-04" db="EMBL/GenBank/DDBJ databases">
        <authorList>
            <person name="Fracassetti M."/>
        </authorList>
    </citation>
    <scope>NUCLEOTIDE SEQUENCE [LARGE SCALE GENOMIC DNA]</scope>
</reference>
<name>A0AAV2EUA3_9ROSI</name>
<dbReference type="AlphaFoldDB" id="A0AAV2EUA3"/>
<evidence type="ECO:0000313" key="1">
    <source>
        <dbReference type="EMBL" id="CAL1389550.1"/>
    </source>
</evidence>